<feature type="domain" description="Isochorismatase-like" evidence="1">
    <location>
        <begin position="14"/>
        <end position="164"/>
    </location>
</feature>
<organism evidence="3 4">
    <name type="scientific">Pseudaquabacterium pictum</name>
    <dbReference type="NCBI Taxonomy" id="2315236"/>
    <lineage>
        <taxon>Bacteria</taxon>
        <taxon>Pseudomonadati</taxon>
        <taxon>Pseudomonadota</taxon>
        <taxon>Betaproteobacteria</taxon>
        <taxon>Burkholderiales</taxon>
        <taxon>Sphaerotilaceae</taxon>
        <taxon>Pseudaquabacterium</taxon>
    </lineage>
</organism>
<name>A0A480ASA0_9BURK</name>
<dbReference type="Proteomes" id="UP000301751">
    <property type="component" value="Unassembled WGS sequence"/>
</dbReference>
<proteinExistence type="predicted"/>
<evidence type="ECO:0000259" key="2">
    <source>
        <dbReference type="Pfam" id="PF01243"/>
    </source>
</evidence>
<dbReference type="PANTHER" id="PTHR42815">
    <property type="entry name" value="FAD-BINDING, PUTATIVE (AFU_ORTHOLOGUE AFUA_6G07600)-RELATED"/>
    <property type="match status" value="1"/>
</dbReference>
<dbReference type="Gene3D" id="3.40.50.850">
    <property type="entry name" value="Isochorismatase-like"/>
    <property type="match status" value="1"/>
</dbReference>
<evidence type="ECO:0000313" key="3">
    <source>
        <dbReference type="EMBL" id="GCL63720.1"/>
    </source>
</evidence>
<dbReference type="PANTHER" id="PTHR42815:SF2">
    <property type="entry name" value="FAD-BINDING, PUTATIVE (AFU_ORTHOLOGUE AFUA_6G07600)-RELATED"/>
    <property type="match status" value="1"/>
</dbReference>
<evidence type="ECO:0000259" key="1">
    <source>
        <dbReference type="Pfam" id="PF00857"/>
    </source>
</evidence>
<dbReference type="Pfam" id="PF01243">
    <property type="entry name" value="PNPOx_N"/>
    <property type="match status" value="1"/>
</dbReference>
<dbReference type="AlphaFoldDB" id="A0A480ASA0"/>
<reference evidence="4" key="1">
    <citation type="submission" date="2019-03" db="EMBL/GenBank/DDBJ databases">
        <title>Aquabacterium pictum sp.nov., the first bacteriochlorophyll a-containing freshwater bacterium in the genus Aquabacterium of the class Betaproteobacteria.</title>
        <authorList>
            <person name="Hirose S."/>
            <person name="Tank M."/>
            <person name="Hara E."/>
            <person name="Tamaki H."/>
            <person name="Takaichi S."/>
            <person name="Haruta S."/>
            <person name="Hanada S."/>
        </authorList>
    </citation>
    <scope>NUCLEOTIDE SEQUENCE [LARGE SCALE GENOMIC DNA]</scope>
    <source>
        <strain evidence="4">W35</strain>
    </source>
</reference>
<dbReference type="NCBIfam" id="TIGR04025">
    <property type="entry name" value="PPOX_FMN_DR2398"/>
    <property type="match status" value="1"/>
</dbReference>
<dbReference type="SUPFAM" id="SSF50475">
    <property type="entry name" value="FMN-binding split barrel"/>
    <property type="match status" value="1"/>
</dbReference>
<accession>A0A480ASA0</accession>
<dbReference type="InterPro" id="IPR012349">
    <property type="entry name" value="Split_barrel_FMN-bd"/>
</dbReference>
<dbReference type="InterPro" id="IPR011576">
    <property type="entry name" value="Pyridox_Oxase_N"/>
</dbReference>
<dbReference type="EMBL" id="BJCL01000006">
    <property type="protein sequence ID" value="GCL63720.1"/>
    <property type="molecule type" value="Genomic_DNA"/>
</dbReference>
<dbReference type="Gene3D" id="2.30.110.10">
    <property type="entry name" value="Electron Transport, Fmn-binding Protein, Chain A"/>
    <property type="match status" value="1"/>
</dbReference>
<feature type="domain" description="Pyridoxamine 5'-phosphate oxidase N-terminal" evidence="2">
    <location>
        <begin position="226"/>
        <end position="345"/>
    </location>
</feature>
<dbReference type="InterPro" id="IPR000868">
    <property type="entry name" value="Isochorismatase-like_dom"/>
</dbReference>
<comment type="caution">
    <text evidence="3">The sequence shown here is derived from an EMBL/GenBank/DDBJ whole genome shotgun (WGS) entry which is preliminary data.</text>
</comment>
<keyword evidence="4" id="KW-1185">Reference proteome</keyword>
<dbReference type="SUPFAM" id="SSF52499">
    <property type="entry name" value="Isochorismatase-like hydrolases"/>
    <property type="match status" value="1"/>
</dbReference>
<protein>
    <recommendedName>
        <fullName evidence="5">Pyridoxamine 5'-phosphate oxidase putative domain-containing protein</fullName>
    </recommendedName>
</protein>
<dbReference type="InterPro" id="IPR024029">
    <property type="entry name" value="Pyridox_Oxase_FMN-dep"/>
</dbReference>
<evidence type="ECO:0000313" key="4">
    <source>
        <dbReference type="Proteomes" id="UP000301751"/>
    </source>
</evidence>
<dbReference type="InterPro" id="IPR036380">
    <property type="entry name" value="Isochorismatase-like_sf"/>
</dbReference>
<sequence length="399" mass="41994">MSTSPTGPLSATTTALLLIDLQQALFQPAPRPHEADAVIERVNALAASARAAGVPVLWVQHETTPGHRLAHGSPGWALADGLAVADSDMRLRKTTPDSFLHTGLADWLAHRGIRQLVVAVYASEFCIDTTVRRAAGLGLAVTLAADAHTTHDKPHASGALIRAHHNASLADLTSFGVPIRAVPAADIHFAPAPAATTHRVDTPAQLAALYGQPSEAALRKEAAELTPPYRALLEASPFLVLATCGPGGLDASPRGDPAPALVVQDSRTLLLPDRRGNHRLDSLRNIVADPRVALLCLVPGTSETLRINGRAHLSTDPALLARLSVDGKPPATVVVITIELVFFQCARALMRSGLWQPATWPDRGALPTAGQMLTAATGGSFDGAAYDAALPQRQRDSLY</sequence>
<gene>
    <name evidence="3" type="ORF">AQPW35_28010</name>
</gene>
<dbReference type="Pfam" id="PF00857">
    <property type="entry name" value="Isochorismatase"/>
    <property type="match status" value="1"/>
</dbReference>
<dbReference type="CDD" id="cd01014">
    <property type="entry name" value="nicotinamidase_related"/>
    <property type="match status" value="1"/>
</dbReference>
<evidence type="ECO:0008006" key="5">
    <source>
        <dbReference type="Google" id="ProtNLM"/>
    </source>
</evidence>